<protein>
    <submittedName>
        <fullName evidence="3">Uncharacterized protein</fullName>
    </submittedName>
</protein>
<evidence type="ECO:0000256" key="2">
    <source>
        <dbReference type="SAM" id="MobiDB-lite"/>
    </source>
</evidence>
<organism evidence="3 4">
    <name type="scientific">Symbiodinium natans</name>
    <dbReference type="NCBI Taxonomy" id="878477"/>
    <lineage>
        <taxon>Eukaryota</taxon>
        <taxon>Sar</taxon>
        <taxon>Alveolata</taxon>
        <taxon>Dinophyceae</taxon>
        <taxon>Suessiales</taxon>
        <taxon>Symbiodiniaceae</taxon>
        <taxon>Symbiodinium</taxon>
    </lineage>
</organism>
<sequence length="724" mass="78553">MPFAPDDLHDSWCKPQKFPWQFRRSELNLRLNSRLSSFAQFVADPKAALPDIGKVFQGFRPDQPDAPSVSAPSLDSLAEALQVAHGLLGRSAQHAAPREVTEVNEVLKRCLNLTKDMPRPLLREDAVAAEHGKVTAFEARFHAFVVEVVQLVKQVPEGGMALLPAGWLRSTVSKDEADVADDSGHCLLLVVVRGKKDSSETCHLAVVNTGEGLQYHPVVASGQAPHPSLPLRDTLVLSGCSRAGLCSSGFWYLIYRQLLFPCDSNGPRLLYGMVLPFANKKPLRANCGPESESWTRPMPIPAGGDKSFALCVERALLFCFAAAGLSKEEGSIGRANRVLTGIVGSHVNKGVPQDRHSPPDAYEKDLLMQVKPFQKPHAQHFFTFTPGRVLDKVAALESSDGQLQSAFDLAHNAHAQPPTAALPALDEAATRSFSHFERMVKEDVEKLKGEVDPPRILIPVLTSRLPVSVRTPLEAASCCRLTAQLLTLLINQQDQISHAPASCFAVVAHLLTRLLPMPLPLDHPRKAELCFWAQEMVYETKADLMRHLYLIVQLLGMINSMFANSTTWRSKEEEQKGRAAIHASQVNRYSAANARAFASATASQEDLEAERQSSLKRKQQNEQEVAALLEEAQTAKGASLTLRVQATKDKGDKGKDKKLPGFVAVKKAKPAPPATESPAAAPAASTEAEPAEGKEGSTESTGLGLGYSSSSDEGEEEGEEGAAE</sequence>
<comment type="caution">
    <text evidence="3">The sequence shown here is derived from an EMBL/GenBank/DDBJ whole genome shotgun (WGS) entry which is preliminary data.</text>
</comment>
<reference evidence="3" key="1">
    <citation type="submission" date="2021-02" db="EMBL/GenBank/DDBJ databases">
        <authorList>
            <person name="Dougan E. K."/>
            <person name="Rhodes N."/>
            <person name="Thang M."/>
            <person name="Chan C."/>
        </authorList>
    </citation>
    <scope>NUCLEOTIDE SEQUENCE</scope>
</reference>
<dbReference type="EMBL" id="CAJNDS010002786">
    <property type="protein sequence ID" value="CAE7596922.1"/>
    <property type="molecule type" value="Genomic_DNA"/>
</dbReference>
<evidence type="ECO:0000313" key="4">
    <source>
        <dbReference type="Proteomes" id="UP000604046"/>
    </source>
</evidence>
<evidence type="ECO:0000256" key="1">
    <source>
        <dbReference type="SAM" id="Coils"/>
    </source>
</evidence>
<feature type="coiled-coil region" evidence="1">
    <location>
        <begin position="604"/>
        <end position="638"/>
    </location>
</feature>
<feature type="compositionally biased region" description="Low complexity" evidence="2">
    <location>
        <begin position="698"/>
        <end position="711"/>
    </location>
</feature>
<accession>A0A812V400</accession>
<keyword evidence="4" id="KW-1185">Reference proteome</keyword>
<gene>
    <name evidence="3" type="ORF">SNAT2548_LOCUS33967</name>
</gene>
<name>A0A812V400_9DINO</name>
<feature type="compositionally biased region" description="Acidic residues" evidence="2">
    <location>
        <begin position="712"/>
        <end position="724"/>
    </location>
</feature>
<keyword evidence="1" id="KW-0175">Coiled coil</keyword>
<evidence type="ECO:0000313" key="3">
    <source>
        <dbReference type="EMBL" id="CAE7596922.1"/>
    </source>
</evidence>
<feature type="compositionally biased region" description="Low complexity" evidence="2">
    <location>
        <begin position="676"/>
        <end position="688"/>
    </location>
</feature>
<feature type="compositionally biased region" description="Basic and acidic residues" evidence="2">
    <location>
        <begin position="646"/>
        <end position="659"/>
    </location>
</feature>
<feature type="region of interest" description="Disordered" evidence="2">
    <location>
        <begin position="645"/>
        <end position="724"/>
    </location>
</feature>
<dbReference type="OrthoDB" id="422889at2759"/>
<dbReference type="Proteomes" id="UP000604046">
    <property type="component" value="Unassembled WGS sequence"/>
</dbReference>
<dbReference type="AlphaFoldDB" id="A0A812V400"/>
<proteinExistence type="predicted"/>